<keyword evidence="3" id="KW-1003">Cell membrane</keyword>
<evidence type="ECO:0000259" key="8">
    <source>
        <dbReference type="PROSITE" id="PS50850"/>
    </source>
</evidence>
<protein>
    <submittedName>
        <fullName evidence="9">MFS transporter</fullName>
    </submittedName>
</protein>
<dbReference type="PANTHER" id="PTHR23521:SF2">
    <property type="entry name" value="TRANSPORTER MFS SUPERFAMILY"/>
    <property type="match status" value="1"/>
</dbReference>
<keyword evidence="4 7" id="KW-0812">Transmembrane</keyword>
<dbReference type="Gene3D" id="1.20.1250.20">
    <property type="entry name" value="MFS general substrate transporter like domains"/>
    <property type="match status" value="2"/>
</dbReference>
<evidence type="ECO:0000313" key="9">
    <source>
        <dbReference type="EMBL" id="QSX73811.1"/>
    </source>
</evidence>
<feature type="transmembrane region" description="Helical" evidence="7">
    <location>
        <begin position="101"/>
        <end position="124"/>
    </location>
</feature>
<feature type="transmembrane region" description="Helical" evidence="7">
    <location>
        <begin position="358"/>
        <end position="376"/>
    </location>
</feature>
<dbReference type="Pfam" id="PF07690">
    <property type="entry name" value="MFS_1"/>
    <property type="match status" value="2"/>
</dbReference>
<organism evidence="9 10">
    <name type="scientific">Lysobacter arenosi</name>
    <dbReference type="NCBI Taxonomy" id="2795387"/>
    <lineage>
        <taxon>Bacteria</taxon>
        <taxon>Pseudomonadati</taxon>
        <taxon>Pseudomonadota</taxon>
        <taxon>Gammaproteobacteria</taxon>
        <taxon>Lysobacterales</taxon>
        <taxon>Lysobacteraceae</taxon>
        <taxon>Lysobacter</taxon>
    </lineage>
</organism>
<evidence type="ECO:0000256" key="4">
    <source>
        <dbReference type="ARBA" id="ARBA00022692"/>
    </source>
</evidence>
<dbReference type="InterPro" id="IPR020846">
    <property type="entry name" value="MFS_dom"/>
</dbReference>
<feature type="transmembrane region" description="Helical" evidence="7">
    <location>
        <begin position="294"/>
        <end position="315"/>
    </location>
</feature>
<keyword evidence="10" id="KW-1185">Reference proteome</keyword>
<keyword evidence="6 7" id="KW-0472">Membrane</keyword>
<comment type="subcellular location">
    <subcellularLocation>
        <location evidence="1">Cell membrane</location>
        <topology evidence="1">Multi-pass membrane protein</topology>
    </subcellularLocation>
</comment>
<keyword evidence="2" id="KW-0813">Transport</keyword>
<evidence type="ECO:0000313" key="10">
    <source>
        <dbReference type="Proteomes" id="UP000663400"/>
    </source>
</evidence>
<gene>
    <name evidence="9" type="ORF">HIV01_011245</name>
</gene>
<dbReference type="PROSITE" id="PS50850">
    <property type="entry name" value="MFS"/>
    <property type="match status" value="1"/>
</dbReference>
<evidence type="ECO:0000256" key="6">
    <source>
        <dbReference type="ARBA" id="ARBA00023136"/>
    </source>
</evidence>
<feature type="transmembrane region" description="Helical" evidence="7">
    <location>
        <begin position="270"/>
        <end position="288"/>
    </location>
</feature>
<keyword evidence="5 7" id="KW-1133">Transmembrane helix</keyword>
<dbReference type="SUPFAM" id="SSF103473">
    <property type="entry name" value="MFS general substrate transporter"/>
    <property type="match status" value="1"/>
</dbReference>
<feature type="transmembrane region" description="Helical" evidence="7">
    <location>
        <begin position="198"/>
        <end position="218"/>
    </location>
</feature>
<evidence type="ECO:0000256" key="2">
    <source>
        <dbReference type="ARBA" id="ARBA00022448"/>
    </source>
</evidence>
<reference evidence="9 10" key="1">
    <citation type="submission" date="2021-02" db="EMBL/GenBank/DDBJ databases">
        <title>Lysobacter arenosi sp. nov., isolated from soil of gangwondo yeongwol, south Korea.</title>
        <authorList>
            <person name="Kim K.R."/>
            <person name="Kim K.H."/>
            <person name="Jeon C.O."/>
        </authorList>
    </citation>
    <scope>NUCLEOTIDE SEQUENCE [LARGE SCALE GENOMIC DNA]</scope>
    <source>
        <strain evidence="9 10">R7</strain>
    </source>
</reference>
<name>A0ABX7R9X4_9GAMM</name>
<dbReference type="InterPro" id="IPR047200">
    <property type="entry name" value="MFS_YcaD-like"/>
</dbReference>
<dbReference type="EMBL" id="CP071517">
    <property type="protein sequence ID" value="QSX73811.1"/>
    <property type="molecule type" value="Genomic_DNA"/>
</dbReference>
<accession>A0ABX7R9X4</accession>
<feature type="transmembrane region" description="Helical" evidence="7">
    <location>
        <begin position="75"/>
        <end position="95"/>
    </location>
</feature>
<evidence type="ECO:0000256" key="7">
    <source>
        <dbReference type="SAM" id="Phobius"/>
    </source>
</evidence>
<feature type="transmembrane region" description="Helical" evidence="7">
    <location>
        <begin position="327"/>
        <end position="352"/>
    </location>
</feature>
<feature type="transmembrane region" description="Helical" evidence="7">
    <location>
        <begin position="162"/>
        <end position="182"/>
    </location>
</feature>
<dbReference type="Proteomes" id="UP000663400">
    <property type="component" value="Chromosome"/>
</dbReference>
<evidence type="ECO:0000256" key="5">
    <source>
        <dbReference type="ARBA" id="ARBA00022989"/>
    </source>
</evidence>
<dbReference type="RefSeq" id="WP_200607149.1">
    <property type="nucleotide sequence ID" value="NZ_CP071517.1"/>
</dbReference>
<feature type="transmembrane region" description="Helical" evidence="7">
    <location>
        <begin position="238"/>
        <end position="258"/>
    </location>
</feature>
<feature type="transmembrane region" description="Helical" evidence="7">
    <location>
        <begin position="45"/>
        <end position="63"/>
    </location>
</feature>
<evidence type="ECO:0000256" key="3">
    <source>
        <dbReference type="ARBA" id="ARBA00022475"/>
    </source>
</evidence>
<feature type="transmembrane region" description="Helical" evidence="7">
    <location>
        <begin position="136"/>
        <end position="156"/>
    </location>
</feature>
<dbReference type="InterPro" id="IPR036259">
    <property type="entry name" value="MFS_trans_sf"/>
</dbReference>
<feature type="domain" description="Major facilitator superfamily (MFS) profile" evidence="8">
    <location>
        <begin position="11"/>
        <end position="381"/>
    </location>
</feature>
<evidence type="ECO:0000256" key="1">
    <source>
        <dbReference type="ARBA" id="ARBA00004651"/>
    </source>
</evidence>
<dbReference type="PANTHER" id="PTHR23521">
    <property type="entry name" value="TRANSPORTER MFS SUPERFAMILY"/>
    <property type="match status" value="1"/>
</dbReference>
<dbReference type="CDD" id="cd17477">
    <property type="entry name" value="MFS_YcaD_like"/>
    <property type="match status" value="1"/>
</dbReference>
<sequence>MSATTRGSVTALLPVHAAAAVFGLAYGLSAPLISLALHERGITESVIGANAAMYALGVLAMAPRLPGSITRWGSWPLLVFGLLVVALTLPLFWLLPWIGVWFVLRFLLGVGSETVMVLTETWVSNSSEEARRSTNIAVYTASLSAGFAIGPAILSVLGTHSWVTYAVGGVLPLIALGVLAAGRARPRAVTGSGDSRGLLALAAAAPLAMAGTALNAALEAAGLSMLPIYAVQQGWSPASASLLISTLMLGAIVLQLPIGWLGDRFPRRPLILLLSVLSAAGACLWPWVMASAPLAYGLLFVWGGAFVGIYTLIVTEVGTQFHGSELVAVYGAMSVAWGAGALLGPLGAGLALEISAHGLPWFAAVCCALFALGLMMSPRAAEPNV</sequence>
<proteinExistence type="predicted"/>
<dbReference type="InterPro" id="IPR011701">
    <property type="entry name" value="MFS"/>
</dbReference>